<dbReference type="EMBL" id="SNYO01000003">
    <property type="protein sequence ID" value="TDQ60921.1"/>
    <property type="molecule type" value="Genomic_DNA"/>
</dbReference>
<dbReference type="Proteomes" id="UP000295705">
    <property type="component" value="Unassembled WGS sequence"/>
</dbReference>
<sequence length="256" mass="25849">MTDVRDHPYAAPYPGAFRPMGPPPGAPVSPFGPVPPATPPAGLAYGYPPPAPLGWGPPPPFAPPMPPPTAPPPPRRGRTALVAVALAVVLLGGIVAAVAIMAKGVASGPVPPGPAPAPVPASHHTLTGMFANNGSCTPTTAEEQVPSTTEGLVCTGSGDGTVFVFYRYTGSAAPFEQSTVRGWGGSGLTLREQDSCRAQYTGTIDLPGAGAAPVVVDFYRNSPFMAVSAAGNGQSVDSMLTPRYQVANRTDLCAGG</sequence>
<protein>
    <submittedName>
        <fullName evidence="2">Uncharacterized protein</fullName>
    </submittedName>
</protein>
<reference evidence="2 3" key="1">
    <citation type="submission" date="2019-03" db="EMBL/GenBank/DDBJ databases">
        <title>Genomic Encyclopedia of Type Strains, Phase IV (KMG-IV): sequencing the most valuable type-strain genomes for metagenomic binning, comparative biology and taxonomic classification.</title>
        <authorList>
            <person name="Goeker M."/>
        </authorList>
    </citation>
    <scope>NUCLEOTIDE SEQUENCE [LARGE SCALE GENOMIC DNA]</scope>
    <source>
        <strain evidence="2 3">DSM 45775</strain>
    </source>
</reference>
<evidence type="ECO:0000313" key="3">
    <source>
        <dbReference type="Proteomes" id="UP000295705"/>
    </source>
</evidence>
<organism evidence="2 3">
    <name type="scientific">Actinomycetospora succinea</name>
    <dbReference type="NCBI Taxonomy" id="663603"/>
    <lineage>
        <taxon>Bacteria</taxon>
        <taxon>Bacillati</taxon>
        <taxon>Actinomycetota</taxon>
        <taxon>Actinomycetes</taxon>
        <taxon>Pseudonocardiales</taxon>
        <taxon>Pseudonocardiaceae</taxon>
        <taxon>Actinomycetospora</taxon>
    </lineage>
</organism>
<proteinExistence type="predicted"/>
<evidence type="ECO:0000313" key="2">
    <source>
        <dbReference type="EMBL" id="TDQ60921.1"/>
    </source>
</evidence>
<name>A0A4R6VF27_9PSEU</name>
<dbReference type="RefSeq" id="WP_133826737.1">
    <property type="nucleotide sequence ID" value="NZ_BAABHR010000011.1"/>
</dbReference>
<dbReference type="AlphaFoldDB" id="A0A4R6VF27"/>
<keyword evidence="1" id="KW-1133">Transmembrane helix</keyword>
<comment type="caution">
    <text evidence="2">The sequence shown here is derived from an EMBL/GenBank/DDBJ whole genome shotgun (WGS) entry which is preliminary data.</text>
</comment>
<keyword evidence="3" id="KW-1185">Reference proteome</keyword>
<gene>
    <name evidence="2" type="ORF">EV188_103425</name>
</gene>
<keyword evidence="1" id="KW-0812">Transmembrane</keyword>
<evidence type="ECO:0000256" key="1">
    <source>
        <dbReference type="SAM" id="Phobius"/>
    </source>
</evidence>
<feature type="transmembrane region" description="Helical" evidence="1">
    <location>
        <begin position="80"/>
        <end position="102"/>
    </location>
</feature>
<accession>A0A4R6VF27</accession>
<keyword evidence="1" id="KW-0472">Membrane</keyword>